<keyword evidence="5 7" id="KW-0472">Membrane</keyword>
<dbReference type="GO" id="GO:0005886">
    <property type="term" value="C:plasma membrane"/>
    <property type="evidence" value="ECO:0007669"/>
    <property type="project" value="UniProtKB-SubCell"/>
</dbReference>
<comment type="caution">
    <text evidence="8">The sequence shown here is derived from an EMBL/GenBank/DDBJ whole genome shotgun (WGS) entry which is preliminary data.</text>
</comment>
<feature type="transmembrane region" description="Helical" evidence="7">
    <location>
        <begin position="124"/>
        <end position="144"/>
    </location>
</feature>
<evidence type="ECO:0000256" key="1">
    <source>
        <dbReference type="ARBA" id="ARBA00004651"/>
    </source>
</evidence>
<keyword evidence="2" id="KW-1003">Cell membrane</keyword>
<feature type="transmembrane region" description="Helical" evidence="7">
    <location>
        <begin position="223"/>
        <end position="244"/>
    </location>
</feature>
<evidence type="ECO:0000313" key="14">
    <source>
        <dbReference type="Proteomes" id="UP000284508"/>
    </source>
</evidence>
<name>A0A0A1A9N4_ECOLX</name>
<dbReference type="EMBL" id="DABGZR010000022">
    <property type="protein sequence ID" value="HAJ0997507.1"/>
    <property type="molecule type" value="Genomic_DNA"/>
</dbReference>
<gene>
    <name evidence="11" type="ORF">D3C88_24990</name>
    <name evidence="12" type="ORF">EIA08_05090</name>
    <name evidence="9" type="ORF">GKF66_24900</name>
    <name evidence="10" type="ORF">GUC01_26390</name>
    <name evidence="8" type="ORF">HL601_18180</name>
</gene>
<evidence type="ECO:0000313" key="15">
    <source>
        <dbReference type="Proteomes" id="UP000438958"/>
    </source>
</evidence>
<reference evidence="15 16" key="4">
    <citation type="journal article" date="2019" name="Nat. Med.">
        <title>A library of human gut bacterial isolates paired with longitudinal multiomics data enables mechanistic microbiome research.</title>
        <authorList>
            <person name="Poyet M."/>
            <person name="Groussin M."/>
            <person name="Gibbons S.M."/>
            <person name="Avila-Pacheco J."/>
            <person name="Jiang X."/>
            <person name="Kearney S.M."/>
            <person name="Perrotta A.R."/>
            <person name="Berdy B."/>
            <person name="Zhao S."/>
            <person name="Lieberman T.D."/>
            <person name="Swanson P.K."/>
            <person name="Smith M."/>
            <person name="Roesemann S."/>
            <person name="Alexander J.E."/>
            <person name="Rich S.A."/>
            <person name="Livny J."/>
            <person name="Vlamakis H."/>
            <person name="Clish C."/>
            <person name="Bullock K."/>
            <person name="Deik A."/>
            <person name="Scott J."/>
            <person name="Pierce K.A."/>
            <person name="Xavier R.J."/>
            <person name="Alm E.J."/>
        </authorList>
    </citation>
    <scope>NUCLEOTIDE SEQUENCE [LARGE SCALE GENOMIC DNA]</scope>
    <source>
        <strain evidence="10 16">BIOML-A112</strain>
        <strain evidence="9 15">BIOML-A382</strain>
    </source>
</reference>
<evidence type="ECO:0000313" key="11">
    <source>
        <dbReference type="EMBL" id="RIB39248.1"/>
    </source>
</evidence>
<evidence type="ECO:0000313" key="9">
    <source>
        <dbReference type="EMBL" id="MSI71967.1"/>
    </source>
</evidence>
<dbReference type="Proteomes" id="UP000271008">
    <property type="component" value="Unassembled WGS sequence"/>
</dbReference>
<evidence type="ECO:0000313" key="10">
    <source>
        <dbReference type="EMBL" id="NAG22465.1"/>
    </source>
</evidence>
<protein>
    <recommendedName>
        <fullName evidence="6">Putative O-antigen transporter</fullName>
    </recommendedName>
</protein>
<evidence type="ECO:0000256" key="3">
    <source>
        <dbReference type="ARBA" id="ARBA00022692"/>
    </source>
</evidence>
<dbReference type="PANTHER" id="PTHR30250">
    <property type="entry name" value="PST FAMILY PREDICTED COLANIC ACID TRANSPORTER"/>
    <property type="match status" value="1"/>
</dbReference>
<evidence type="ECO:0000313" key="13">
    <source>
        <dbReference type="Proteomes" id="UP000271008"/>
    </source>
</evidence>
<dbReference type="EMBL" id="WKUE01000082">
    <property type="protein sequence ID" value="MSI71967.1"/>
    <property type="molecule type" value="Genomic_DNA"/>
</dbReference>
<evidence type="ECO:0000256" key="4">
    <source>
        <dbReference type="ARBA" id="ARBA00022989"/>
    </source>
</evidence>
<feature type="transmembrane region" description="Helical" evidence="7">
    <location>
        <begin position="183"/>
        <end position="203"/>
    </location>
</feature>
<evidence type="ECO:0000313" key="16">
    <source>
        <dbReference type="Proteomes" id="UP000475070"/>
    </source>
</evidence>
<proteinExistence type="predicted"/>
<reference evidence="8" key="5">
    <citation type="submission" date="2019-09" db="EMBL/GenBank/DDBJ databases">
        <authorList>
            <consortium name="NCBI Pathogen Detection Project"/>
        </authorList>
    </citation>
    <scope>NUCLEOTIDE SEQUENCE</scope>
    <source>
        <strain evidence="8">EC00605</strain>
    </source>
</reference>
<dbReference type="PANTHER" id="PTHR30250:SF11">
    <property type="entry name" value="O-ANTIGEN TRANSPORTER-RELATED"/>
    <property type="match status" value="1"/>
</dbReference>
<dbReference type="Proteomes" id="UP000284508">
    <property type="component" value="Unassembled WGS sequence"/>
</dbReference>
<feature type="transmembrane region" description="Helical" evidence="7">
    <location>
        <begin position="151"/>
        <end position="171"/>
    </location>
</feature>
<feature type="transmembrane region" description="Helical" evidence="7">
    <location>
        <begin position="298"/>
        <end position="318"/>
    </location>
</feature>
<dbReference type="InterPro" id="IPR002797">
    <property type="entry name" value="Polysacc_synth"/>
</dbReference>
<keyword evidence="3 7" id="KW-0812">Transmembrane</keyword>
<dbReference type="AlphaFoldDB" id="A0A0A1A9N4"/>
<evidence type="ECO:0000256" key="5">
    <source>
        <dbReference type="ARBA" id="ARBA00023136"/>
    </source>
</evidence>
<dbReference type="Proteomes" id="UP000438958">
    <property type="component" value="Unassembled WGS sequence"/>
</dbReference>
<dbReference type="Pfam" id="PF01943">
    <property type="entry name" value="Polysacc_synt"/>
    <property type="match status" value="1"/>
</dbReference>
<feature type="transmembrane region" description="Helical" evidence="7">
    <location>
        <begin position="89"/>
        <end position="112"/>
    </location>
</feature>
<dbReference type="EMBL" id="RQTU01000002">
    <property type="protein sequence ID" value="RRD78193.1"/>
    <property type="molecule type" value="Genomic_DNA"/>
</dbReference>
<evidence type="ECO:0000313" key="12">
    <source>
        <dbReference type="EMBL" id="RRD78193.1"/>
    </source>
</evidence>
<evidence type="ECO:0000256" key="7">
    <source>
        <dbReference type="SAM" id="Phobius"/>
    </source>
</evidence>
<accession>A0A0A1A9N4</accession>
<evidence type="ECO:0000256" key="2">
    <source>
        <dbReference type="ARBA" id="ARBA00022475"/>
    </source>
</evidence>
<feature type="transmembrane region" description="Helical" evidence="7">
    <location>
        <begin position="50"/>
        <end position="68"/>
    </location>
</feature>
<feature type="transmembrane region" description="Helical" evidence="7">
    <location>
        <begin position="259"/>
        <end position="277"/>
    </location>
</feature>
<dbReference type="Proteomes" id="UP000475070">
    <property type="component" value="Unassembled WGS sequence"/>
</dbReference>
<comment type="subcellular location">
    <subcellularLocation>
        <location evidence="1">Cell membrane</location>
        <topology evidence="1">Multi-pass membrane protein</topology>
    </subcellularLocation>
</comment>
<keyword evidence="4 7" id="KW-1133">Transmembrane helix</keyword>
<reference evidence="11 14" key="1">
    <citation type="journal article" date="2018" name="BMC Microbiol.">
        <title>Genome sequencing of strains of the most prevalent clonal group of O1:K1:H7 Escherichia coli that causes neonatal meningitis in France.</title>
        <authorList>
            <person name="Geslain G."/>
            <person name="Birgy A."/>
            <person name="Adiba S."/>
            <person name="Magnan M."/>
            <person name="Courroux C."/>
            <person name="Levy C."/>
            <person name="Cohen R."/>
            <person name="Bidet P."/>
            <person name="Bonacorsi S."/>
        </authorList>
    </citation>
    <scope>NUCLEOTIDE SEQUENCE [LARGE SCALE GENOMIC DNA]</scope>
    <source>
        <strain evidence="11 14">S308</strain>
    </source>
</reference>
<dbReference type="InterPro" id="IPR050833">
    <property type="entry name" value="Poly_Biosynth_Transport"/>
</dbReference>
<evidence type="ECO:0000313" key="8">
    <source>
        <dbReference type="EMBL" id="HAJ0997507.1"/>
    </source>
</evidence>
<feature type="transmembrane region" description="Helical" evidence="7">
    <location>
        <begin position="361"/>
        <end position="381"/>
    </location>
</feature>
<evidence type="ECO:0000256" key="6">
    <source>
        <dbReference type="ARBA" id="ARBA00049738"/>
    </source>
</evidence>
<dbReference type="EMBL" id="WXKQ01000119">
    <property type="protein sequence ID" value="NAG22465.1"/>
    <property type="molecule type" value="Genomic_DNA"/>
</dbReference>
<dbReference type="EMBL" id="QXHA01001591">
    <property type="protein sequence ID" value="RIB39248.1"/>
    <property type="molecule type" value="Genomic_DNA"/>
</dbReference>
<feature type="transmembrane region" description="Helical" evidence="7">
    <location>
        <begin position="21"/>
        <end position="38"/>
    </location>
</feature>
<reference evidence="8" key="2">
    <citation type="journal article" date="2018" name="Genome Biol.">
        <title>SKESA: strategic k-mer extension for scrupulous assemblies.</title>
        <authorList>
            <person name="Souvorov A."/>
            <person name="Agarwala R."/>
            <person name="Lipman D.J."/>
        </authorList>
    </citation>
    <scope>NUCLEOTIDE SEQUENCE [LARGE SCALE GENOMIC DNA]</scope>
    <source>
        <strain evidence="8">EC00605</strain>
    </source>
</reference>
<reference evidence="12 13" key="3">
    <citation type="submission" date="2018-11" db="EMBL/GenBank/DDBJ databases">
        <title>Enterobacteriaceae from Patient.</title>
        <authorList>
            <person name="Shen C."/>
            <person name="Yang Y."/>
            <person name="Tian G."/>
        </authorList>
    </citation>
    <scope>NUCLEOTIDE SEQUENCE [LARGE SCALE GENOMIC DNA]</scope>
    <source>
        <strain evidence="12 13">GBGD28</strain>
    </source>
</reference>
<organism evidence="8">
    <name type="scientific">Escherichia coli</name>
    <dbReference type="NCBI Taxonomy" id="562"/>
    <lineage>
        <taxon>Bacteria</taxon>
        <taxon>Pseudomonadati</taxon>
        <taxon>Pseudomonadota</taxon>
        <taxon>Gammaproteobacteria</taxon>
        <taxon>Enterobacterales</taxon>
        <taxon>Enterobacteriaceae</taxon>
        <taxon>Escherichia</taxon>
    </lineage>
</organism>
<feature type="transmembrane region" description="Helical" evidence="7">
    <location>
        <begin position="330"/>
        <end position="349"/>
    </location>
</feature>
<sequence>MNKIVSKSEIRNVIHNAGYMMITQIALYVAPLFILSYLLKTLGVAQFGNYALILSIVAYLQIITDYGFSFSASRAISQNREDKEYISKIYLSTMTIKLAICAFLFLLLMLFLNLLPVQAELKQGILYGYLLVIGNTFQPQWFFQGIEKLKIIALSNVISRCAACLLVFIYVRNSEDLQKALLVQSLPLVISAIGLNIFILKYINIIFPEKKLFKVILKEGKDFFLASLYSVILNNSGIFLLGIFTNPVIVGVYAAAEKIVKAVLSLFTPLTQAIYPYNCRKFSLSVFDGIEAAKKTGIPIIILAFIAAVIVAITLPVAIDYLNFPKETIFVGQILSAWIFFGVLNNVFGIQILSASGRSKIYSRMVFVSALITLLLITLLLQFCNATGVACAILLGEMFLSILLLKRYKKII</sequence>
<feature type="transmembrane region" description="Helical" evidence="7">
    <location>
        <begin position="387"/>
        <end position="405"/>
    </location>
</feature>